<comment type="cofactor">
    <cofactor evidence="1">
        <name>Fe(2+)</name>
        <dbReference type="ChEBI" id="CHEBI:29033"/>
    </cofactor>
</comment>
<name>A0AAE3KBP7_9GAMM</name>
<protein>
    <submittedName>
        <fullName evidence="7">50S ribosomal protein L16 3-hydroxylase</fullName>
        <ecNumber evidence="7">1.14.11.47</ecNumber>
    </submittedName>
</protein>
<evidence type="ECO:0000256" key="3">
    <source>
        <dbReference type="ARBA" id="ARBA00022964"/>
    </source>
</evidence>
<evidence type="ECO:0000256" key="4">
    <source>
        <dbReference type="ARBA" id="ARBA00023002"/>
    </source>
</evidence>
<keyword evidence="2" id="KW-0479">Metal-binding</keyword>
<feature type="domain" description="JmjC" evidence="6">
    <location>
        <begin position="95"/>
        <end position="223"/>
    </location>
</feature>
<sequence>MAQLDAIPWESFLRDDWQQRPRLFRQLLKDFEAPLSGEELAGLALESDVESRLVLGTPERGWRVRHGPFTEADFHETPDADWTLLVQDVEKHLPDLAWLVDFFEGLPAWRFDDLMVSYAAPGGSVGPHVDAYDVFLLQGSGRRHWWIDNRPDAPRGETDANGLRLLSSFTPNQDWILEPGDVLYLPPGVPHHGVALEACTTWSIGLRAPGITDILAELIEDLEAGPDAPPLLSDPQRQMASHPLEIDAGSRRRAREQLRNLLQDDRLLDRALGRALSAPKPGFLDLEPGPGEHRKLNTLTRDDALERNPAARVALLPADGVQPAVLYLNGQGMDIPAAAQPLIEALTRHRLTHVETILPLLSDIQSRTLLQDLLDGGYWKAL</sequence>
<dbReference type="PANTHER" id="PTHR13096">
    <property type="entry name" value="MINA53 MYC INDUCED NUCLEAR ANTIGEN"/>
    <property type="match status" value="1"/>
</dbReference>
<evidence type="ECO:0000256" key="1">
    <source>
        <dbReference type="ARBA" id="ARBA00001954"/>
    </source>
</evidence>
<dbReference type="PROSITE" id="PS51184">
    <property type="entry name" value="JMJC"/>
    <property type="match status" value="1"/>
</dbReference>
<evidence type="ECO:0000313" key="8">
    <source>
        <dbReference type="Proteomes" id="UP001205843"/>
    </source>
</evidence>
<reference evidence="7" key="1">
    <citation type="submission" date="2022-03" db="EMBL/GenBank/DDBJ databases">
        <title>Genomic Encyclopedia of Type Strains, Phase III (KMG-III): the genomes of soil and plant-associated and newly described type strains.</title>
        <authorList>
            <person name="Whitman W."/>
        </authorList>
    </citation>
    <scope>NUCLEOTIDE SEQUENCE</scope>
    <source>
        <strain evidence="7">ANL 6-2</strain>
    </source>
</reference>
<comment type="caution">
    <text evidence="7">The sequence shown here is derived from an EMBL/GenBank/DDBJ whole genome shotgun (WGS) entry which is preliminary data.</text>
</comment>
<dbReference type="InterPro" id="IPR039994">
    <property type="entry name" value="NO66-like"/>
</dbReference>
<evidence type="ECO:0000259" key="6">
    <source>
        <dbReference type="PROSITE" id="PS51184"/>
    </source>
</evidence>
<evidence type="ECO:0000256" key="2">
    <source>
        <dbReference type="ARBA" id="ARBA00022723"/>
    </source>
</evidence>
<dbReference type="EC" id="1.14.11.47" evidence="7"/>
<dbReference type="SUPFAM" id="SSF51197">
    <property type="entry name" value="Clavaminate synthase-like"/>
    <property type="match status" value="1"/>
</dbReference>
<dbReference type="EMBL" id="JALJXV010000007">
    <property type="protein sequence ID" value="MCP1675890.1"/>
    <property type="molecule type" value="Genomic_DNA"/>
</dbReference>
<dbReference type="Proteomes" id="UP001205843">
    <property type="component" value="Unassembled WGS sequence"/>
</dbReference>
<dbReference type="PANTHER" id="PTHR13096:SF8">
    <property type="entry name" value="RIBOSOMAL OXYGENASE 1"/>
    <property type="match status" value="1"/>
</dbReference>
<dbReference type="Pfam" id="PF20514">
    <property type="entry name" value="WHD_ROXA"/>
    <property type="match status" value="1"/>
</dbReference>
<evidence type="ECO:0000313" key="7">
    <source>
        <dbReference type="EMBL" id="MCP1675890.1"/>
    </source>
</evidence>
<dbReference type="Gene3D" id="3.40.366.30">
    <property type="entry name" value="50S ribosomal protein L16 arginine hydroxylase, Chain A, Domain 2"/>
    <property type="match status" value="1"/>
</dbReference>
<dbReference type="Gene3D" id="2.60.120.650">
    <property type="entry name" value="Cupin"/>
    <property type="match status" value="1"/>
</dbReference>
<keyword evidence="7" id="KW-0687">Ribonucleoprotein</keyword>
<evidence type="ECO:0000256" key="5">
    <source>
        <dbReference type="ARBA" id="ARBA00023004"/>
    </source>
</evidence>
<accession>A0AAE3KBP7</accession>
<dbReference type="GO" id="GO:0016706">
    <property type="term" value="F:2-oxoglutarate-dependent dioxygenase activity"/>
    <property type="evidence" value="ECO:0007669"/>
    <property type="project" value="TreeGrafter"/>
</dbReference>
<dbReference type="InterPro" id="IPR003347">
    <property type="entry name" value="JmjC_dom"/>
</dbReference>
<proteinExistence type="predicted"/>
<dbReference type="Pfam" id="PF08007">
    <property type="entry name" value="JmjC_2"/>
    <property type="match status" value="1"/>
</dbReference>
<keyword evidence="3" id="KW-0223">Dioxygenase</keyword>
<dbReference type="InterPro" id="IPR046799">
    <property type="entry name" value="ROXA-like_wH"/>
</dbReference>
<gene>
    <name evidence="7" type="ORF">J2T57_003045</name>
</gene>
<dbReference type="AlphaFoldDB" id="A0AAE3KBP7"/>
<keyword evidence="5" id="KW-0408">Iron</keyword>
<keyword evidence="8" id="KW-1185">Reference proteome</keyword>
<dbReference type="RefSeq" id="WP_253480065.1">
    <property type="nucleotide sequence ID" value="NZ_JALJXV010000007.1"/>
</dbReference>
<organism evidence="7 8">
    <name type="scientific">Natronocella acetinitrilica</name>
    <dbReference type="NCBI Taxonomy" id="414046"/>
    <lineage>
        <taxon>Bacteria</taxon>
        <taxon>Pseudomonadati</taxon>
        <taxon>Pseudomonadota</taxon>
        <taxon>Gammaproteobacteria</taxon>
        <taxon>Chromatiales</taxon>
        <taxon>Ectothiorhodospiraceae</taxon>
        <taxon>Natronocella</taxon>
    </lineage>
</organism>
<dbReference type="GO" id="GO:0005840">
    <property type="term" value="C:ribosome"/>
    <property type="evidence" value="ECO:0007669"/>
    <property type="project" value="UniProtKB-KW"/>
</dbReference>
<keyword evidence="7" id="KW-0689">Ribosomal protein</keyword>
<keyword evidence="4 7" id="KW-0560">Oxidoreductase</keyword>
<dbReference type="GO" id="GO:0046872">
    <property type="term" value="F:metal ion binding"/>
    <property type="evidence" value="ECO:0007669"/>
    <property type="project" value="UniProtKB-KW"/>
</dbReference>